<dbReference type="EnsemblMetazoa" id="G17082.1">
    <property type="protein sequence ID" value="G17082.1:cds"/>
    <property type="gene ID" value="G17082"/>
</dbReference>
<dbReference type="AlphaFoldDB" id="A0A8W8J3I5"/>
<feature type="domain" description="MOSC" evidence="1">
    <location>
        <begin position="156"/>
        <end position="315"/>
    </location>
</feature>
<evidence type="ECO:0000313" key="2">
    <source>
        <dbReference type="EnsemblMetazoa" id="G17082.1:cds"/>
    </source>
</evidence>
<dbReference type="GO" id="GO:0003824">
    <property type="term" value="F:catalytic activity"/>
    <property type="evidence" value="ECO:0007669"/>
    <property type="project" value="InterPro"/>
</dbReference>
<dbReference type="SUPFAM" id="SSF50800">
    <property type="entry name" value="PK beta-barrel domain-like"/>
    <property type="match status" value="1"/>
</dbReference>
<dbReference type="GO" id="GO:0030151">
    <property type="term" value="F:molybdenum ion binding"/>
    <property type="evidence" value="ECO:0007669"/>
    <property type="project" value="InterPro"/>
</dbReference>
<name>A0A8W8J3I5_MAGGI</name>
<dbReference type="OMA" id="SECATIY"/>
<dbReference type="PANTHER" id="PTHR14237:SF19">
    <property type="entry name" value="MITOCHONDRIAL AMIDOXIME REDUCING COMPONENT 1"/>
    <property type="match status" value="1"/>
</dbReference>
<proteinExistence type="predicted"/>
<dbReference type="InterPro" id="IPR011037">
    <property type="entry name" value="Pyrv_Knase-like_insert_dom_sf"/>
</dbReference>
<dbReference type="PROSITE" id="PS51340">
    <property type="entry name" value="MOSC"/>
    <property type="match status" value="1"/>
</dbReference>
<dbReference type="Pfam" id="PF03473">
    <property type="entry name" value="MOSC"/>
    <property type="match status" value="1"/>
</dbReference>
<dbReference type="Pfam" id="PF03476">
    <property type="entry name" value="MOSC_N"/>
    <property type="match status" value="1"/>
</dbReference>
<sequence length="316" mass="35897">METLVPLSVVGIWKYLAAAWIRRDIERQFQYFGTVSCINLYPVKGCHATRVKSARCGARGLEVNGVEDRCIMVVDRQTGIGQYMRHFPKMTYITVTVDDRFIVLDAPNMETLCLPHSPDSSQQLIICEIHACKLMARDFGDEAAKWIAKFLENENLRLVHFIESNNRLTIETENNRRQGNLQISQDDKISFSCVSSYLLSNERTLDELAKQTPESIKMDNFRPNIVIDGKSPFEEDTWSQVRIGENVVFRCQESCKRCMVTTIDTDTAQRSLKNEPLKTMKTYKESVGGVPTSFGVYAAAEMGGEIHVGDEVYVLK</sequence>
<reference evidence="2" key="1">
    <citation type="submission" date="2022-08" db="UniProtKB">
        <authorList>
            <consortium name="EnsemblMetazoa"/>
        </authorList>
    </citation>
    <scope>IDENTIFICATION</scope>
    <source>
        <strain evidence="2">05x7-T-G4-1.051#20</strain>
    </source>
</reference>
<dbReference type="InterPro" id="IPR005302">
    <property type="entry name" value="MoCF_Sase_C"/>
</dbReference>
<evidence type="ECO:0000259" key="1">
    <source>
        <dbReference type="PROSITE" id="PS51340"/>
    </source>
</evidence>
<dbReference type="PANTHER" id="PTHR14237">
    <property type="entry name" value="MOLYBDOPTERIN COFACTOR SULFURASE MOSC"/>
    <property type="match status" value="1"/>
</dbReference>
<dbReference type="GO" id="GO:0030170">
    <property type="term" value="F:pyridoxal phosphate binding"/>
    <property type="evidence" value="ECO:0007669"/>
    <property type="project" value="InterPro"/>
</dbReference>
<dbReference type="InterPro" id="IPR005303">
    <property type="entry name" value="MOCOS_middle"/>
</dbReference>
<dbReference type="Gene3D" id="2.40.33.20">
    <property type="entry name" value="PK beta-barrel domain-like"/>
    <property type="match status" value="1"/>
</dbReference>
<dbReference type="SUPFAM" id="SSF141673">
    <property type="entry name" value="MOSC N-terminal domain-like"/>
    <property type="match status" value="1"/>
</dbReference>
<organism evidence="2 3">
    <name type="scientific">Magallana gigas</name>
    <name type="common">Pacific oyster</name>
    <name type="synonym">Crassostrea gigas</name>
    <dbReference type="NCBI Taxonomy" id="29159"/>
    <lineage>
        <taxon>Eukaryota</taxon>
        <taxon>Metazoa</taxon>
        <taxon>Spiralia</taxon>
        <taxon>Lophotrochozoa</taxon>
        <taxon>Mollusca</taxon>
        <taxon>Bivalvia</taxon>
        <taxon>Autobranchia</taxon>
        <taxon>Pteriomorphia</taxon>
        <taxon>Ostreida</taxon>
        <taxon>Ostreoidea</taxon>
        <taxon>Ostreidae</taxon>
        <taxon>Magallana</taxon>
    </lineage>
</organism>
<accession>A0A8W8J3I5</accession>
<dbReference type="Proteomes" id="UP000005408">
    <property type="component" value="Unassembled WGS sequence"/>
</dbReference>
<protein>
    <recommendedName>
        <fullName evidence="1">MOSC domain-containing protein</fullName>
    </recommendedName>
</protein>
<keyword evidence="3" id="KW-1185">Reference proteome</keyword>
<evidence type="ECO:0000313" key="3">
    <source>
        <dbReference type="Proteomes" id="UP000005408"/>
    </source>
</evidence>
<dbReference type="OrthoDB" id="17255at2759"/>